<dbReference type="RefSeq" id="WP_253653567.1">
    <property type="nucleotide sequence ID" value="NZ_BAAAOE010000001.1"/>
</dbReference>
<protein>
    <recommendedName>
        <fullName evidence="2">VOC domain-containing protein</fullName>
    </recommendedName>
</protein>
<dbReference type="PANTHER" id="PTHR33993">
    <property type="entry name" value="GLYOXALASE-RELATED"/>
    <property type="match status" value="1"/>
</dbReference>
<name>A0ABT1GYB2_9NOCA</name>
<evidence type="ECO:0000256" key="1">
    <source>
        <dbReference type="SAM" id="MobiDB-lite"/>
    </source>
</evidence>
<dbReference type="PROSITE" id="PS51819">
    <property type="entry name" value="VOC"/>
    <property type="match status" value="1"/>
</dbReference>
<dbReference type="InterPro" id="IPR029068">
    <property type="entry name" value="Glyas_Bleomycin-R_OHBP_Dase"/>
</dbReference>
<organism evidence="3 4">
    <name type="scientific">Williamsia serinedens</name>
    <dbReference type="NCBI Taxonomy" id="391736"/>
    <lineage>
        <taxon>Bacteria</taxon>
        <taxon>Bacillati</taxon>
        <taxon>Actinomycetota</taxon>
        <taxon>Actinomycetes</taxon>
        <taxon>Mycobacteriales</taxon>
        <taxon>Nocardiaceae</taxon>
        <taxon>Williamsia</taxon>
    </lineage>
</organism>
<evidence type="ECO:0000259" key="2">
    <source>
        <dbReference type="PROSITE" id="PS51819"/>
    </source>
</evidence>
<dbReference type="InterPro" id="IPR004360">
    <property type="entry name" value="Glyas_Fos-R_dOase_dom"/>
</dbReference>
<feature type="region of interest" description="Disordered" evidence="1">
    <location>
        <begin position="84"/>
        <end position="108"/>
    </location>
</feature>
<gene>
    <name evidence="3" type="ORF">LX12_001158</name>
</gene>
<dbReference type="Pfam" id="PF00903">
    <property type="entry name" value="Glyoxalase"/>
    <property type="match status" value="1"/>
</dbReference>
<reference evidence="3 4" key="1">
    <citation type="submission" date="2022-06" db="EMBL/GenBank/DDBJ databases">
        <title>Genomic Encyclopedia of Archaeal and Bacterial Type Strains, Phase II (KMG-II): from individual species to whole genera.</title>
        <authorList>
            <person name="Goeker M."/>
        </authorList>
    </citation>
    <scope>NUCLEOTIDE SEQUENCE [LARGE SCALE GENOMIC DNA]</scope>
    <source>
        <strain evidence="3 4">DSM 45037</strain>
    </source>
</reference>
<accession>A0ABT1GYB2</accession>
<dbReference type="EMBL" id="JAMTCG010000002">
    <property type="protein sequence ID" value="MCP2159979.1"/>
    <property type="molecule type" value="Genomic_DNA"/>
</dbReference>
<evidence type="ECO:0000313" key="3">
    <source>
        <dbReference type="EMBL" id="MCP2159979.1"/>
    </source>
</evidence>
<proteinExistence type="predicted"/>
<feature type="domain" description="VOC" evidence="2">
    <location>
        <begin position="3"/>
        <end position="116"/>
    </location>
</feature>
<comment type="caution">
    <text evidence="3">The sequence shown here is derived from an EMBL/GenBank/DDBJ whole genome shotgun (WGS) entry which is preliminary data.</text>
</comment>
<evidence type="ECO:0000313" key="4">
    <source>
        <dbReference type="Proteomes" id="UP001205740"/>
    </source>
</evidence>
<dbReference type="SUPFAM" id="SSF54593">
    <property type="entry name" value="Glyoxalase/Bleomycin resistance protein/Dihydroxybiphenyl dioxygenase"/>
    <property type="match status" value="1"/>
</dbReference>
<dbReference type="Gene3D" id="3.10.180.10">
    <property type="entry name" value="2,3-Dihydroxybiphenyl 1,2-Dioxygenase, domain 1"/>
    <property type="match status" value="1"/>
</dbReference>
<dbReference type="InterPro" id="IPR037523">
    <property type="entry name" value="VOC_core"/>
</dbReference>
<keyword evidence="4" id="KW-1185">Reference proteome</keyword>
<dbReference type="InterPro" id="IPR052164">
    <property type="entry name" value="Anthracycline_SecMetBiosynth"/>
</dbReference>
<sequence>MATGNTTVWVPVDDMDAAVRFYGETLGLSVKSTGSDWSEIDAGPLTIGLNAREGTSRPGDKGGAVITFQPEGSIDDEVSRLQGQGVEFPGGISDHPWGRIAPFADPDGNELQIYAPPA</sequence>
<dbReference type="Proteomes" id="UP001205740">
    <property type="component" value="Unassembled WGS sequence"/>
</dbReference>